<feature type="signal peptide" evidence="2">
    <location>
        <begin position="1"/>
        <end position="21"/>
    </location>
</feature>
<keyword evidence="2" id="KW-0732">Signal</keyword>
<evidence type="ECO:0000313" key="4">
    <source>
        <dbReference type="Proteomes" id="UP000494256"/>
    </source>
</evidence>
<gene>
    <name evidence="3" type="ORF">APLA_LOCUS8901</name>
</gene>
<protein>
    <submittedName>
        <fullName evidence="3">Uncharacterized protein</fullName>
    </submittedName>
</protein>
<organism evidence="3 4">
    <name type="scientific">Arctia plantaginis</name>
    <name type="common">Wood tiger moth</name>
    <name type="synonym">Phalaena plantaginis</name>
    <dbReference type="NCBI Taxonomy" id="874455"/>
    <lineage>
        <taxon>Eukaryota</taxon>
        <taxon>Metazoa</taxon>
        <taxon>Ecdysozoa</taxon>
        <taxon>Arthropoda</taxon>
        <taxon>Hexapoda</taxon>
        <taxon>Insecta</taxon>
        <taxon>Pterygota</taxon>
        <taxon>Neoptera</taxon>
        <taxon>Endopterygota</taxon>
        <taxon>Lepidoptera</taxon>
        <taxon>Glossata</taxon>
        <taxon>Ditrysia</taxon>
        <taxon>Noctuoidea</taxon>
        <taxon>Erebidae</taxon>
        <taxon>Arctiinae</taxon>
        <taxon>Arctia</taxon>
    </lineage>
</organism>
<evidence type="ECO:0000313" key="3">
    <source>
        <dbReference type="EMBL" id="CAB3240191.1"/>
    </source>
</evidence>
<dbReference type="AlphaFoldDB" id="A0A8S1A6D3"/>
<dbReference type="OrthoDB" id="7410488at2759"/>
<feature type="region of interest" description="Disordered" evidence="1">
    <location>
        <begin position="62"/>
        <end position="86"/>
    </location>
</feature>
<sequence>MRALTTTVLFIFVTVLYFTAAAPTNSNLQTGRTIPTNDAEGKPYIEEVVVESVLQVRSPSKFNRQYRTNTHSSLQDGARVEARQYH</sequence>
<proteinExistence type="predicted"/>
<accession>A0A8S1A6D3</accession>
<evidence type="ECO:0000256" key="2">
    <source>
        <dbReference type="SAM" id="SignalP"/>
    </source>
</evidence>
<feature type="chain" id="PRO_5035727353" evidence="2">
    <location>
        <begin position="22"/>
        <end position="86"/>
    </location>
</feature>
<dbReference type="Proteomes" id="UP000494256">
    <property type="component" value="Unassembled WGS sequence"/>
</dbReference>
<comment type="caution">
    <text evidence="3">The sequence shown here is derived from an EMBL/GenBank/DDBJ whole genome shotgun (WGS) entry which is preliminary data.</text>
</comment>
<evidence type="ECO:0000256" key="1">
    <source>
        <dbReference type="SAM" id="MobiDB-lite"/>
    </source>
</evidence>
<reference evidence="3 4" key="1">
    <citation type="submission" date="2020-04" db="EMBL/GenBank/DDBJ databases">
        <authorList>
            <person name="Wallbank WR R."/>
            <person name="Pardo Diaz C."/>
            <person name="Kozak K."/>
            <person name="Martin S."/>
            <person name="Jiggins C."/>
            <person name="Moest M."/>
            <person name="Warren A I."/>
            <person name="Byers J.R.P. K."/>
            <person name="Montejo-Kovacevich G."/>
            <person name="Yen C E."/>
        </authorList>
    </citation>
    <scope>NUCLEOTIDE SEQUENCE [LARGE SCALE GENOMIC DNA]</scope>
</reference>
<dbReference type="EMBL" id="CADEBD010000309">
    <property type="protein sequence ID" value="CAB3240191.1"/>
    <property type="molecule type" value="Genomic_DNA"/>
</dbReference>
<feature type="compositionally biased region" description="Polar residues" evidence="1">
    <location>
        <begin position="62"/>
        <end position="75"/>
    </location>
</feature>
<name>A0A8S1A6D3_ARCPL</name>